<evidence type="ECO:0000313" key="6">
    <source>
        <dbReference type="Proteomes" id="UP000829364"/>
    </source>
</evidence>
<dbReference type="GO" id="GO:0016250">
    <property type="term" value="F:N-sulfoglucosamine sulfohydrolase activity"/>
    <property type="evidence" value="ECO:0007669"/>
    <property type="project" value="UniProtKB-EC"/>
</dbReference>
<evidence type="ECO:0000313" key="5">
    <source>
        <dbReference type="EMBL" id="UNI16375.1"/>
    </source>
</evidence>
<accession>A0A9Q8QB56</accession>
<dbReference type="Proteomes" id="UP000829364">
    <property type="component" value="Chromosome 2"/>
</dbReference>
<dbReference type="RefSeq" id="XP_047839856.1">
    <property type="nucleotide sequence ID" value="XM_047983884.1"/>
</dbReference>
<dbReference type="OrthoDB" id="103349at2759"/>
<reference evidence="5" key="1">
    <citation type="submission" date="2021-11" db="EMBL/GenBank/DDBJ databases">
        <title>Purpureocillium_takamizusanense_genome.</title>
        <authorList>
            <person name="Nguyen N.-H."/>
        </authorList>
    </citation>
    <scope>NUCLEOTIDE SEQUENCE</scope>
    <source>
        <strain evidence="5">PT3</strain>
    </source>
</reference>
<dbReference type="AlphaFoldDB" id="A0A9Q8QB56"/>
<keyword evidence="2 5" id="KW-0378">Hydrolase</keyword>
<dbReference type="KEGG" id="ptkz:JDV02_002811"/>
<name>A0A9Q8QB56_9HYPO</name>
<dbReference type="InterPro" id="IPR017850">
    <property type="entry name" value="Alkaline_phosphatase_core_sf"/>
</dbReference>
<feature type="domain" description="Sulfatase N-terminal" evidence="4">
    <location>
        <begin position="3"/>
        <end position="335"/>
    </location>
</feature>
<feature type="region of interest" description="Disordered" evidence="3">
    <location>
        <begin position="140"/>
        <end position="161"/>
    </location>
</feature>
<protein>
    <submittedName>
        <fullName evidence="5">N-sulfoglucosamine sulfohydrolase</fullName>
        <ecNumber evidence="5">3.10.1.1</ecNumber>
    </submittedName>
</protein>
<dbReference type="EMBL" id="CP086355">
    <property type="protein sequence ID" value="UNI16375.1"/>
    <property type="molecule type" value="Genomic_DNA"/>
</dbReference>
<gene>
    <name evidence="5" type="ORF">JDV02_002811</name>
</gene>
<organism evidence="5 6">
    <name type="scientific">Purpureocillium takamizusanense</name>
    <dbReference type="NCBI Taxonomy" id="2060973"/>
    <lineage>
        <taxon>Eukaryota</taxon>
        <taxon>Fungi</taxon>
        <taxon>Dikarya</taxon>
        <taxon>Ascomycota</taxon>
        <taxon>Pezizomycotina</taxon>
        <taxon>Sordariomycetes</taxon>
        <taxon>Hypocreomycetidae</taxon>
        <taxon>Hypocreales</taxon>
        <taxon>Ophiocordycipitaceae</taxon>
        <taxon>Purpureocillium</taxon>
    </lineage>
</organism>
<evidence type="ECO:0000259" key="4">
    <source>
        <dbReference type="Pfam" id="PF00884"/>
    </source>
</evidence>
<evidence type="ECO:0000256" key="3">
    <source>
        <dbReference type="SAM" id="MobiDB-lite"/>
    </source>
</evidence>
<dbReference type="GeneID" id="72064771"/>
<dbReference type="Gene3D" id="3.40.720.10">
    <property type="entry name" value="Alkaline Phosphatase, subunit A"/>
    <property type="match status" value="2"/>
</dbReference>
<dbReference type="InterPro" id="IPR000917">
    <property type="entry name" value="Sulfatase_N"/>
</dbReference>
<comment type="similarity">
    <text evidence="1">Belongs to the sulfatase family.</text>
</comment>
<evidence type="ECO:0000256" key="2">
    <source>
        <dbReference type="ARBA" id="ARBA00022801"/>
    </source>
</evidence>
<evidence type="ECO:0000256" key="1">
    <source>
        <dbReference type="ARBA" id="ARBA00008779"/>
    </source>
</evidence>
<dbReference type="PANTHER" id="PTHR42693:SF53">
    <property type="entry name" value="ENDO-4-O-SULFATASE"/>
    <property type="match status" value="1"/>
</dbReference>
<dbReference type="GO" id="GO:0004065">
    <property type="term" value="F:arylsulfatase activity"/>
    <property type="evidence" value="ECO:0007669"/>
    <property type="project" value="TreeGrafter"/>
</dbReference>
<keyword evidence="6" id="KW-1185">Reference proteome</keyword>
<dbReference type="Pfam" id="PF00884">
    <property type="entry name" value="Sulfatase"/>
    <property type="match status" value="1"/>
</dbReference>
<dbReference type="PANTHER" id="PTHR42693">
    <property type="entry name" value="ARYLSULFATASE FAMILY MEMBER"/>
    <property type="match status" value="1"/>
</dbReference>
<sequence length="572" mass="63305">MPRNILLLVADDLGREQLGCYGCSAIQTPHLDALAASGTRFDMAFASTASCSGSRTTLYTGLHTHENGSYGLVLERNGFQTWANVETAPRVFNDLGYRTGILGKVHVAPDAVYPWQVREESDTRDVAVIADQAERFFREEKEAQAQKGGNDDEGNEAEGAASNRRRPGFFLTIGYVDPHRVLTSRGGFGNVDADDAGAYDARIRDRVYAPDEVAVPSFLQDLPAVRQELAEYYRAINRLDQGVGMVLSALERTGQADDTLVLFLSDNGPPFVNSKTTLYDAGVRLPFLMRAPGVVVPPTVAATGAAGADAGAGNVVNPNLVSWIDVLPTMLAWAGHEGRQPPEGSVGPRKGRNLLPIAGERAVVPGWDRVFGSHTFHEITNYWPTRYMRTPRWKYHRNVCWRLDFPFAMDLYASLSFDAMRNSGSAAVPDVPAATNGCNGTTTTTKHEEKEATTTTIQRQQQTQPAMIGKRTLKSYIRRPAEELYDLDADPDEVRNLAGEPAHAETLAEMRNAVEAWQYETQDLWLWKDGVSVQRFREFDYEREGLRIPDRLDFDVDHPGTVGVKTIRLHET</sequence>
<dbReference type="EC" id="3.10.1.1" evidence="5"/>
<dbReference type="CDD" id="cd16027">
    <property type="entry name" value="SGSH"/>
    <property type="match status" value="1"/>
</dbReference>
<dbReference type="InterPro" id="IPR050738">
    <property type="entry name" value="Sulfatase"/>
</dbReference>
<proteinExistence type="inferred from homology"/>
<dbReference type="SUPFAM" id="SSF53649">
    <property type="entry name" value="Alkaline phosphatase-like"/>
    <property type="match status" value="1"/>
</dbReference>